<keyword evidence="4 5" id="KW-0472">Membrane</keyword>
<feature type="domain" description="O-antigen ligase-related" evidence="6">
    <location>
        <begin position="260"/>
        <end position="411"/>
    </location>
</feature>
<feature type="transmembrane region" description="Helical" evidence="5">
    <location>
        <begin position="464"/>
        <end position="480"/>
    </location>
</feature>
<evidence type="ECO:0000256" key="3">
    <source>
        <dbReference type="ARBA" id="ARBA00022989"/>
    </source>
</evidence>
<dbReference type="Proteomes" id="UP000649604">
    <property type="component" value="Unassembled WGS sequence"/>
</dbReference>
<dbReference type="PANTHER" id="PTHR37422:SF17">
    <property type="entry name" value="O-ANTIGEN LIGASE"/>
    <property type="match status" value="1"/>
</dbReference>
<feature type="transmembrane region" description="Helical" evidence="5">
    <location>
        <begin position="303"/>
        <end position="321"/>
    </location>
</feature>
<gene>
    <name evidence="7" type="ORF">GF339_09030</name>
</gene>
<evidence type="ECO:0000256" key="5">
    <source>
        <dbReference type="SAM" id="Phobius"/>
    </source>
</evidence>
<name>A0A9D5JV38_9BACT</name>
<dbReference type="PANTHER" id="PTHR37422">
    <property type="entry name" value="TEICHURONIC ACID BIOSYNTHESIS PROTEIN TUAE"/>
    <property type="match status" value="1"/>
</dbReference>
<evidence type="ECO:0000256" key="4">
    <source>
        <dbReference type="ARBA" id="ARBA00023136"/>
    </source>
</evidence>
<dbReference type="Pfam" id="PF04932">
    <property type="entry name" value="Wzy_C"/>
    <property type="match status" value="1"/>
</dbReference>
<evidence type="ECO:0000313" key="7">
    <source>
        <dbReference type="EMBL" id="MBD3324715.1"/>
    </source>
</evidence>
<protein>
    <recommendedName>
        <fullName evidence="6">O-antigen ligase-related domain-containing protein</fullName>
    </recommendedName>
</protein>
<accession>A0A9D5JV38</accession>
<feature type="transmembrane region" description="Helical" evidence="5">
    <location>
        <begin position="112"/>
        <end position="131"/>
    </location>
</feature>
<dbReference type="InterPro" id="IPR007016">
    <property type="entry name" value="O-antigen_ligase-rel_domated"/>
</dbReference>
<sequence length="486" mass="54007">MNAKVVFSKSPVELLCVGLAALVCVRIYTAAPVPVAVGAIGMACALPLVWKKPAYTVLLLAIILPFRDIHLVSIIHLKRFVIWTLLGYHLLRQFTSGRVVATRHFALFTKTTAFFVGIIVISLIKTASALYTTNYITPVMVKASILSDALVLFEGMLMLYIIYYALDDLAQIHRLLEAIFAASAVIGLFAVLQYVLEGPPPLVGVLFDQEYQFYGRATSVFSNPNDLGSFSAPMVVIALVSLIWGAASMSKKLLLILPSLIFNTLALLLSFSRGAMIQVFFGILVIGYLYYIKVCKRRLSRKVVVVVVCIVALFGLSVRYYDTYMRYRLSDYQGHDYYAALNWIKNISDFQRKQAVMKAIETFGDHPILGIGYNMFAGKKIAGAEYFGLSTHNQYLKILVEMGLLGFLPFLLLLGLIAKTGLRIWDVSTDEPVDHDLQITMLLLLAGIGTITCGYLFIDSLVNLSISGYLWIFSGAVFVLDRRYIA</sequence>
<comment type="subcellular location">
    <subcellularLocation>
        <location evidence="1">Membrane</location>
        <topology evidence="1">Multi-pass membrane protein</topology>
    </subcellularLocation>
</comment>
<feature type="transmembrane region" description="Helical" evidence="5">
    <location>
        <begin position="253"/>
        <end position="269"/>
    </location>
</feature>
<feature type="transmembrane region" description="Helical" evidence="5">
    <location>
        <begin position="398"/>
        <end position="418"/>
    </location>
</feature>
<feature type="transmembrane region" description="Helical" evidence="5">
    <location>
        <begin position="69"/>
        <end position="91"/>
    </location>
</feature>
<evidence type="ECO:0000259" key="6">
    <source>
        <dbReference type="Pfam" id="PF04932"/>
    </source>
</evidence>
<feature type="transmembrane region" description="Helical" evidence="5">
    <location>
        <begin position="143"/>
        <end position="166"/>
    </location>
</feature>
<dbReference type="InterPro" id="IPR051533">
    <property type="entry name" value="WaaL-like"/>
</dbReference>
<dbReference type="AlphaFoldDB" id="A0A9D5JV38"/>
<dbReference type="EMBL" id="WJJP01000283">
    <property type="protein sequence ID" value="MBD3324715.1"/>
    <property type="molecule type" value="Genomic_DNA"/>
</dbReference>
<feature type="transmembrane region" description="Helical" evidence="5">
    <location>
        <begin position="178"/>
        <end position="196"/>
    </location>
</feature>
<comment type="caution">
    <text evidence="7">The sequence shown here is derived from an EMBL/GenBank/DDBJ whole genome shotgun (WGS) entry which is preliminary data.</text>
</comment>
<reference evidence="7" key="1">
    <citation type="submission" date="2019-11" db="EMBL/GenBank/DDBJ databases">
        <title>Microbial mats filling the niche in hypersaline microbial mats.</title>
        <authorList>
            <person name="Wong H.L."/>
            <person name="Macleod F.I."/>
            <person name="White R.A. III"/>
            <person name="Burns B.P."/>
        </authorList>
    </citation>
    <scope>NUCLEOTIDE SEQUENCE</scope>
    <source>
        <strain evidence="7">Rbin_158</strain>
    </source>
</reference>
<keyword evidence="3 5" id="KW-1133">Transmembrane helix</keyword>
<evidence type="ECO:0000256" key="2">
    <source>
        <dbReference type="ARBA" id="ARBA00022692"/>
    </source>
</evidence>
<keyword evidence="2 5" id="KW-0812">Transmembrane</keyword>
<evidence type="ECO:0000313" key="8">
    <source>
        <dbReference type="Proteomes" id="UP000649604"/>
    </source>
</evidence>
<dbReference type="GO" id="GO:0016020">
    <property type="term" value="C:membrane"/>
    <property type="evidence" value="ECO:0007669"/>
    <property type="project" value="UniProtKB-SubCell"/>
</dbReference>
<feature type="transmembrane region" description="Helical" evidence="5">
    <location>
        <begin position="227"/>
        <end position="246"/>
    </location>
</feature>
<feature type="transmembrane region" description="Helical" evidence="5">
    <location>
        <begin position="275"/>
        <end position="291"/>
    </location>
</feature>
<organism evidence="7 8">
    <name type="scientific">candidate division KSB3 bacterium</name>
    <dbReference type="NCBI Taxonomy" id="2044937"/>
    <lineage>
        <taxon>Bacteria</taxon>
        <taxon>candidate division KSB3</taxon>
    </lineage>
</organism>
<proteinExistence type="predicted"/>
<evidence type="ECO:0000256" key="1">
    <source>
        <dbReference type="ARBA" id="ARBA00004141"/>
    </source>
</evidence>
<feature type="transmembrane region" description="Helical" evidence="5">
    <location>
        <begin position="439"/>
        <end position="458"/>
    </location>
</feature>